<dbReference type="PANTHER" id="PTHR33545">
    <property type="entry name" value="UPF0750 MEMBRANE PROTEIN YITT-RELATED"/>
    <property type="match status" value="1"/>
</dbReference>
<dbReference type="GeneID" id="56787794"/>
<proteinExistence type="predicted"/>
<evidence type="ECO:0000256" key="2">
    <source>
        <dbReference type="ARBA" id="ARBA00022475"/>
    </source>
</evidence>
<dbReference type="AlphaFoldDB" id="A0A4S2CDV7"/>
<dbReference type="Proteomes" id="UP000352698">
    <property type="component" value="Unassembled WGS sequence"/>
</dbReference>
<dbReference type="PANTHER" id="PTHR33545:SF10">
    <property type="entry name" value="UPF0750 MEMBRANE PROTEIN YPJC"/>
    <property type="match status" value="1"/>
</dbReference>
<keyword evidence="3" id="KW-0812">Transmembrane</keyword>
<evidence type="ECO:0000313" key="7">
    <source>
        <dbReference type="Proteomes" id="UP000352698"/>
    </source>
</evidence>
<dbReference type="EMBL" id="CABEEP010000001">
    <property type="protein sequence ID" value="VTQ63055.1"/>
    <property type="molecule type" value="Genomic_DNA"/>
</dbReference>
<evidence type="ECO:0000256" key="1">
    <source>
        <dbReference type="ARBA" id="ARBA00004651"/>
    </source>
</evidence>
<protein>
    <submittedName>
        <fullName evidence="6">YitT family protein</fullName>
    </submittedName>
</protein>
<dbReference type="Pfam" id="PF02588">
    <property type="entry name" value="YitT_membrane"/>
    <property type="match status" value="1"/>
</dbReference>
<reference evidence="6 7" key="1">
    <citation type="submission" date="2019-05" db="EMBL/GenBank/DDBJ databases">
        <authorList>
            <consortium name="Pathogen Informatics"/>
        </authorList>
    </citation>
    <scope>NUCLEOTIDE SEQUENCE [LARGE SCALE GENOMIC DNA]</scope>
    <source>
        <strain evidence="6 7">NCTC12204</strain>
    </source>
</reference>
<sequence>MKKINLLIDLVGISFGAALYGLAVTGINIPAKLADGGVTGIALLLNNLFGFAPSITSLIINLPLLLVSLFIFGKQSFLRTIVGTFALVFFLHLWEGLNVHFAVHSLLLNSLMTGVLSGIGCGLVFRFGGSTGGTDIIYQAFEKYFHIKIGKSLFLITFGILVVSLLYLDVTHFVYTLLSCSILSYTLNKVKYLEVKGSLNPFSANRSKEPFDTLDSAEQFE</sequence>
<keyword evidence="2" id="KW-1003">Cell membrane</keyword>
<keyword evidence="5" id="KW-0472">Membrane</keyword>
<evidence type="ECO:0000256" key="5">
    <source>
        <dbReference type="ARBA" id="ARBA00023136"/>
    </source>
</evidence>
<gene>
    <name evidence="6" type="ORF">NCTC12204_01162</name>
</gene>
<name>A0A4S2CDV7_ENTHR</name>
<dbReference type="InterPro" id="IPR003740">
    <property type="entry name" value="YitT"/>
</dbReference>
<comment type="subcellular location">
    <subcellularLocation>
        <location evidence="1">Cell membrane</location>
        <topology evidence="1">Multi-pass membrane protein</topology>
    </subcellularLocation>
</comment>
<dbReference type="GO" id="GO:0005886">
    <property type="term" value="C:plasma membrane"/>
    <property type="evidence" value="ECO:0007669"/>
    <property type="project" value="UniProtKB-SubCell"/>
</dbReference>
<evidence type="ECO:0000256" key="3">
    <source>
        <dbReference type="ARBA" id="ARBA00022692"/>
    </source>
</evidence>
<evidence type="ECO:0000313" key="6">
    <source>
        <dbReference type="EMBL" id="VTQ63055.1"/>
    </source>
</evidence>
<accession>A0A4S2CDV7</accession>
<comment type="caution">
    <text evidence="6">The sequence shown here is derived from an EMBL/GenBank/DDBJ whole genome shotgun (WGS) entry which is preliminary data.</text>
</comment>
<dbReference type="RefSeq" id="WP_010737401.1">
    <property type="nucleotide sequence ID" value="NZ_AP027299.1"/>
</dbReference>
<keyword evidence="4" id="KW-1133">Transmembrane helix</keyword>
<dbReference type="InterPro" id="IPR051461">
    <property type="entry name" value="UPF0750_membrane"/>
</dbReference>
<organism evidence="6 7">
    <name type="scientific">Enterococcus hirae</name>
    <dbReference type="NCBI Taxonomy" id="1354"/>
    <lineage>
        <taxon>Bacteria</taxon>
        <taxon>Bacillati</taxon>
        <taxon>Bacillota</taxon>
        <taxon>Bacilli</taxon>
        <taxon>Lactobacillales</taxon>
        <taxon>Enterococcaceae</taxon>
        <taxon>Enterococcus</taxon>
    </lineage>
</organism>
<evidence type="ECO:0000256" key="4">
    <source>
        <dbReference type="ARBA" id="ARBA00022989"/>
    </source>
</evidence>